<name>A0A2R6X379_MARPO</name>
<dbReference type="EMBL" id="KZ772711">
    <property type="protein sequence ID" value="PTQ40567.1"/>
    <property type="molecule type" value="Genomic_DNA"/>
</dbReference>
<reference evidence="2" key="1">
    <citation type="journal article" date="2017" name="Cell">
        <title>Insights into land plant evolution garnered from the Marchantia polymorpha genome.</title>
        <authorList>
            <person name="Bowman J.L."/>
            <person name="Kohchi T."/>
            <person name="Yamato K.T."/>
            <person name="Jenkins J."/>
            <person name="Shu S."/>
            <person name="Ishizaki K."/>
            <person name="Yamaoka S."/>
            <person name="Nishihama R."/>
            <person name="Nakamura Y."/>
            <person name="Berger F."/>
            <person name="Adam C."/>
            <person name="Aki S.S."/>
            <person name="Althoff F."/>
            <person name="Araki T."/>
            <person name="Arteaga-Vazquez M.A."/>
            <person name="Balasubrmanian S."/>
            <person name="Barry K."/>
            <person name="Bauer D."/>
            <person name="Boehm C.R."/>
            <person name="Briginshaw L."/>
            <person name="Caballero-Perez J."/>
            <person name="Catarino B."/>
            <person name="Chen F."/>
            <person name="Chiyoda S."/>
            <person name="Chovatia M."/>
            <person name="Davies K.M."/>
            <person name="Delmans M."/>
            <person name="Demura T."/>
            <person name="Dierschke T."/>
            <person name="Dolan L."/>
            <person name="Dorantes-Acosta A.E."/>
            <person name="Eklund D.M."/>
            <person name="Florent S.N."/>
            <person name="Flores-Sandoval E."/>
            <person name="Fujiyama A."/>
            <person name="Fukuzawa H."/>
            <person name="Galik B."/>
            <person name="Grimanelli D."/>
            <person name="Grimwood J."/>
            <person name="Grossniklaus U."/>
            <person name="Hamada T."/>
            <person name="Haseloff J."/>
            <person name="Hetherington A.J."/>
            <person name="Higo A."/>
            <person name="Hirakawa Y."/>
            <person name="Hundley H.N."/>
            <person name="Ikeda Y."/>
            <person name="Inoue K."/>
            <person name="Inoue S.I."/>
            <person name="Ishida S."/>
            <person name="Jia Q."/>
            <person name="Kakita M."/>
            <person name="Kanazawa T."/>
            <person name="Kawai Y."/>
            <person name="Kawashima T."/>
            <person name="Kennedy M."/>
            <person name="Kinose K."/>
            <person name="Kinoshita T."/>
            <person name="Kohara Y."/>
            <person name="Koide E."/>
            <person name="Komatsu K."/>
            <person name="Kopischke S."/>
            <person name="Kubo M."/>
            <person name="Kyozuka J."/>
            <person name="Lagercrantz U."/>
            <person name="Lin S.S."/>
            <person name="Lindquist E."/>
            <person name="Lipzen A.M."/>
            <person name="Lu C.W."/>
            <person name="De Luna E."/>
            <person name="Martienssen R.A."/>
            <person name="Minamino N."/>
            <person name="Mizutani M."/>
            <person name="Mizutani M."/>
            <person name="Mochizuki N."/>
            <person name="Monte I."/>
            <person name="Mosher R."/>
            <person name="Nagasaki H."/>
            <person name="Nakagami H."/>
            <person name="Naramoto S."/>
            <person name="Nishitani K."/>
            <person name="Ohtani M."/>
            <person name="Okamoto T."/>
            <person name="Okumura M."/>
            <person name="Phillips J."/>
            <person name="Pollak B."/>
            <person name="Reinders A."/>
            <person name="Rovekamp M."/>
            <person name="Sano R."/>
            <person name="Sawa S."/>
            <person name="Schmid M.W."/>
            <person name="Shirakawa M."/>
            <person name="Solano R."/>
            <person name="Spunde A."/>
            <person name="Suetsugu N."/>
            <person name="Sugano S."/>
            <person name="Sugiyama A."/>
            <person name="Sun R."/>
            <person name="Suzuki Y."/>
            <person name="Takenaka M."/>
            <person name="Takezawa D."/>
            <person name="Tomogane H."/>
            <person name="Tsuzuki M."/>
            <person name="Ueda T."/>
            <person name="Umeda M."/>
            <person name="Ward J.M."/>
            <person name="Watanabe Y."/>
            <person name="Yazaki K."/>
            <person name="Yokoyama R."/>
            <person name="Yoshitake Y."/>
            <person name="Yotsui I."/>
            <person name="Zachgo S."/>
            <person name="Schmutz J."/>
        </authorList>
    </citation>
    <scope>NUCLEOTIDE SEQUENCE [LARGE SCALE GENOMIC DNA]</scope>
    <source>
        <strain evidence="2">Tak-1</strain>
    </source>
</reference>
<gene>
    <name evidence="1" type="ORF">MARPO_0039s0060</name>
</gene>
<proteinExistence type="predicted"/>
<keyword evidence="2" id="KW-1185">Reference proteome</keyword>
<dbReference type="Gramene" id="Mp3g17340.1">
    <property type="protein sequence ID" value="Mp3g17340.1.cds"/>
    <property type="gene ID" value="Mp3g17340"/>
</dbReference>
<accession>A0A2R6X379</accession>
<organism evidence="1 2">
    <name type="scientific">Marchantia polymorpha</name>
    <name type="common">Common liverwort</name>
    <name type="synonym">Marchantia aquatica</name>
    <dbReference type="NCBI Taxonomy" id="3197"/>
    <lineage>
        <taxon>Eukaryota</taxon>
        <taxon>Viridiplantae</taxon>
        <taxon>Streptophyta</taxon>
        <taxon>Embryophyta</taxon>
        <taxon>Marchantiophyta</taxon>
        <taxon>Marchantiopsida</taxon>
        <taxon>Marchantiidae</taxon>
        <taxon>Marchantiales</taxon>
        <taxon>Marchantiaceae</taxon>
        <taxon>Marchantia</taxon>
    </lineage>
</organism>
<protein>
    <submittedName>
        <fullName evidence="1">Uncharacterized protein</fullName>
    </submittedName>
</protein>
<evidence type="ECO:0000313" key="2">
    <source>
        <dbReference type="Proteomes" id="UP000244005"/>
    </source>
</evidence>
<dbReference type="AlphaFoldDB" id="A0A2R6X379"/>
<dbReference type="Proteomes" id="UP000244005">
    <property type="component" value="Unassembled WGS sequence"/>
</dbReference>
<evidence type="ECO:0000313" key="1">
    <source>
        <dbReference type="EMBL" id="PTQ40567.1"/>
    </source>
</evidence>
<sequence length="100" mass="11547">MRLNIARFNAHDRRFGQKGGVAHDDAKCTFLCEGRLAQRRNTGGFEDRNLGVPCQLNGIFNIPFPRFLCFFPLDERITFSIGDDRTTKVLNLMKRNQSKR</sequence>